<evidence type="ECO:0000313" key="2">
    <source>
        <dbReference type="Proteomes" id="UP000015103"/>
    </source>
</evidence>
<dbReference type="EMBL" id="ACPB03028262">
    <property type="status" value="NOT_ANNOTATED_CDS"/>
    <property type="molecule type" value="Genomic_DNA"/>
</dbReference>
<evidence type="ECO:0000313" key="1">
    <source>
        <dbReference type="EnsemblMetazoa" id="RPRC003804-PA"/>
    </source>
</evidence>
<dbReference type="Proteomes" id="UP000015103">
    <property type="component" value="Unassembled WGS sequence"/>
</dbReference>
<protein>
    <submittedName>
        <fullName evidence="1">Uncharacterized protein</fullName>
    </submittedName>
</protein>
<reference evidence="1" key="1">
    <citation type="submission" date="2015-05" db="UniProtKB">
        <authorList>
            <consortium name="EnsemblMetazoa"/>
        </authorList>
    </citation>
    <scope>IDENTIFICATION</scope>
</reference>
<name>T1HID1_RHOPR</name>
<organism evidence="1 2">
    <name type="scientific">Rhodnius prolixus</name>
    <name type="common">Triatomid bug</name>
    <dbReference type="NCBI Taxonomy" id="13249"/>
    <lineage>
        <taxon>Eukaryota</taxon>
        <taxon>Metazoa</taxon>
        <taxon>Ecdysozoa</taxon>
        <taxon>Arthropoda</taxon>
        <taxon>Hexapoda</taxon>
        <taxon>Insecta</taxon>
        <taxon>Pterygota</taxon>
        <taxon>Neoptera</taxon>
        <taxon>Paraneoptera</taxon>
        <taxon>Hemiptera</taxon>
        <taxon>Heteroptera</taxon>
        <taxon>Panheteroptera</taxon>
        <taxon>Cimicomorpha</taxon>
        <taxon>Reduviidae</taxon>
        <taxon>Triatominae</taxon>
        <taxon>Rhodnius</taxon>
    </lineage>
</organism>
<dbReference type="EnsemblMetazoa" id="RPRC003804-RA">
    <property type="protein sequence ID" value="RPRC003804-PA"/>
    <property type="gene ID" value="RPRC003804"/>
</dbReference>
<dbReference type="InParanoid" id="T1HID1"/>
<sequence length="52" mass="5654">ENICSMERPFASCTRDLSQATLQLQDTESGSGYKSPGGIARQPFTKMNSQSV</sequence>
<keyword evidence="2" id="KW-1185">Reference proteome</keyword>
<dbReference type="VEuPathDB" id="VectorBase:RPRC003804"/>
<dbReference type="HOGENOM" id="CLU_3093508_0_0_1"/>
<accession>T1HID1</accession>
<proteinExistence type="predicted"/>
<dbReference type="AlphaFoldDB" id="T1HID1"/>